<feature type="region of interest" description="Disordered" evidence="1">
    <location>
        <begin position="22"/>
        <end position="44"/>
    </location>
</feature>
<organism evidence="2 3">
    <name type="scientific">Brevibacillus halotolerans</name>
    <dbReference type="NCBI Taxonomy" id="1507437"/>
    <lineage>
        <taxon>Bacteria</taxon>
        <taxon>Bacillati</taxon>
        <taxon>Bacillota</taxon>
        <taxon>Bacilli</taxon>
        <taxon>Bacillales</taxon>
        <taxon>Paenibacillaceae</taxon>
        <taxon>Brevibacillus</taxon>
    </lineage>
</organism>
<proteinExistence type="predicted"/>
<name>A0ABT4HX46_9BACL</name>
<dbReference type="Proteomes" id="UP001067708">
    <property type="component" value="Unassembled WGS sequence"/>
</dbReference>
<evidence type="ECO:0000313" key="3">
    <source>
        <dbReference type="Proteomes" id="UP001067708"/>
    </source>
</evidence>
<accession>A0ABT4HX46</accession>
<protein>
    <submittedName>
        <fullName evidence="2">Uncharacterized protein</fullName>
    </submittedName>
</protein>
<sequence>MSKDTEFLLGLYYPNGAKVVAESNDGDPGDTQVILTDVNKGQER</sequence>
<dbReference type="EMBL" id="JAPTNG010000006">
    <property type="protein sequence ID" value="MCZ0831081.1"/>
    <property type="molecule type" value="Genomic_DNA"/>
</dbReference>
<gene>
    <name evidence="2" type="ORF">O0535_09830</name>
</gene>
<keyword evidence="3" id="KW-1185">Reference proteome</keyword>
<comment type="caution">
    <text evidence="2">The sequence shown here is derived from an EMBL/GenBank/DDBJ whole genome shotgun (WGS) entry which is preliminary data.</text>
</comment>
<reference evidence="2" key="1">
    <citation type="submission" date="2022-09" db="EMBL/GenBank/DDBJ databases">
        <title>Genome analysis and characterization of larvicidal activity of Brevibacillus strains.</title>
        <authorList>
            <person name="Patrusheva E.V."/>
            <person name="Izotova A.O."/>
            <person name="Toshchakov S.V."/>
            <person name="Sineoky S.P."/>
        </authorList>
    </citation>
    <scope>NUCLEOTIDE SEQUENCE</scope>
    <source>
        <strain evidence="2">VKPM_B-13244</strain>
    </source>
</reference>
<evidence type="ECO:0000313" key="2">
    <source>
        <dbReference type="EMBL" id="MCZ0831081.1"/>
    </source>
</evidence>
<evidence type="ECO:0000256" key="1">
    <source>
        <dbReference type="SAM" id="MobiDB-lite"/>
    </source>
</evidence>